<feature type="region of interest" description="Disordered" evidence="1">
    <location>
        <begin position="93"/>
        <end position="155"/>
    </location>
</feature>
<evidence type="ECO:0000256" key="1">
    <source>
        <dbReference type="SAM" id="MobiDB-lite"/>
    </source>
</evidence>
<organism evidence="3 4">
    <name type="scientific">Monoraphidium neglectum</name>
    <dbReference type="NCBI Taxonomy" id="145388"/>
    <lineage>
        <taxon>Eukaryota</taxon>
        <taxon>Viridiplantae</taxon>
        <taxon>Chlorophyta</taxon>
        <taxon>core chlorophytes</taxon>
        <taxon>Chlorophyceae</taxon>
        <taxon>CS clade</taxon>
        <taxon>Sphaeropleales</taxon>
        <taxon>Selenastraceae</taxon>
        <taxon>Monoraphidium</taxon>
    </lineage>
</organism>
<protein>
    <submittedName>
        <fullName evidence="3">Uncharacterized protein</fullName>
    </submittedName>
</protein>
<gene>
    <name evidence="3" type="ORF">MNEG_1203</name>
</gene>
<keyword evidence="2" id="KW-0732">Signal</keyword>
<accession>A0A0D2K979</accession>
<dbReference type="Proteomes" id="UP000054498">
    <property type="component" value="Unassembled WGS sequence"/>
</dbReference>
<sequence length="155" mass="16306">MRGVHSVFAVVLLLWAQQASPLRLPGADDVRRWLRPRVGSADAPNAPLPAGALISAKSAVVVGLKASSGNAGGSIDAVATVFNAGALASVRTAARQHAARDWPEQQQLKQEQEGQQRKGKQAGPHEQRLGFTGWSLGGRTPADDAASAFDPYRAH</sequence>
<reference evidence="3 4" key="1">
    <citation type="journal article" date="2013" name="BMC Genomics">
        <title>Reconstruction of the lipid metabolism for the microalga Monoraphidium neglectum from its genome sequence reveals characteristics suitable for biofuel production.</title>
        <authorList>
            <person name="Bogen C."/>
            <person name="Al-Dilaimi A."/>
            <person name="Albersmeier A."/>
            <person name="Wichmann J."/>
            <person name="Grundmann M."/>
            <person name="Rupp O."/>
            <person name="Lauersen K.J."/>
            <person name="Blifernez-Klassen O."/>
            <person name="Kalinowski J."/>
            <person name="Goesmann A."/>
            <person name="Mussgnug J.H."/>
            <person name="Kruse O."/>
        </authorList>
    </citation>
    <scope>NUCLEOTIDE SEQUENCE [LARGE SCALE GENOMIC DNA]</scope>
    <source>
        <strain evidence="3 4">SAG 48.87</strain>
    </source>
</reference>
<dbReference type="GeneID" id="25729351"/>
<dbReference type="KEGG" id="mng:MNEG_1203"/>
<keyword evidence="4" id="KW-1185">Reference proteome</keyword>
<feature type="signal peptide" evidence="2">
    <location>
        <begin position="1"/>
        <end position="21"/>
    </location>
</feature>
<feature type="non-terminal residue" evidence="3">
    <location>
        <position position="155"/>
    </location>
</feature>
<proteinExistence type="predicted"/>
<dbReference type="AlphaFoldDB" id="A0A0D2K979"/>
<feature type="chain" id="PRO_5002246027" evidence="2">
    <location>
        <begin position="22"/>
        <end position="155"/>
    </location>
</feature>
<dbReference type="RefSeq" id="XP_013905777.1">
    <property type="nucleotide sequence ID" value="XM_014050323.1"/>
</dbReference>
<dbReference type="EMBL" id="KK100334">
    <property type="protein sequence ID" value="KIZ06758.1"/>
    <property type="molecule type" value="Genomic_DNA"/>
</dbReference>
<evidence type="ECO:0000313" key="3">
    <source>
        <dbReference type="EMBL" id="KIZ06758.1"/>
    </source>
</evidence>
<name>A0A0D2K979_9CHLO</name>
<evidence type="ECO:0000313" key="4">
    <source>
        <dbReference type="Proteomes" id="UP000054498"/>
    </source>
</evidence>
<evidence type="ECO:0000256" key="2">
    <source>
        <dbReference type="SAM" id="SignalP"/>
    </source>
</evidence>